<dbReference type="Gene3D" id="3.90.1530.30">
    <property type="match status" value="1"/>
</dbReference>
<dbReference type="InterPro" id="IPR037972">
    <property type="entry name" value="RepB_N"/>
</dbReference>
<dbReference type="GO" id="GO:0003677">
    <property type="term" value="F:DNA binding"/>
    <property type="evidence" value="ECO:0007669"/>
    <property type="project" value="InterPro"/>
</dbReference>
<dbReference type="SMART" id="SM00470">
    <property type="entry name" value="ParB"/>
    <property type="match status" value="1"/>
</dbReference>
<keyword evidence="5" id="KW-1185">Reference proteome</keyword>
<comment type="similarity">
    <text evidence="1">Belongs to the ParB family.</text>
</comment>
<comment type="caution">
    <text evidence="4">The sequence shown here is derived from an EMBL/GenBank/DDBJ whole genome shotgun (WGS) entry which is preliminary data.</text>
</comment>
<dbReference type="InterPro" id="IPR050336">
    <property type="entry name" value="Chromosome_partition/occlusion"/>
</dbReference>
<dbReference type="InterPro" id="IPR017819">
    <property type="entry name" value="Plasmid_partition_RepB"/>
</dbReference>
<reference evidence="4 5" key="1">
    <citation type="journal article" date="2015" name="Int. J. Syst. Evol. Microbiol.">
        <title>Roseomonas oryzae sp. nov., isolated from paddy rhizosphere soil.</title>
        <authorList>
            <person name="Ramaprasad E.V."/>
            <person name="Sasikala Ch."/>
            <person name="Ramana Ch.V."/>
        </authorList>
    </citation>
    <scope>NUCLEOTIDE SEQUENCE [LARGE SCALE GENOMIC DNA]</scope>
    <source>
        <strain evidence="4 5">KCTC 42542</strain>
    </source>
</reference>
<evidence type="ECO:0000256" key="1">
    <source>
        <dbReference type="ARBA" id="ARBA00006295"/>
    </source>
</evidence>
<dbReference type="SUPFAM" id="SSF109709">
    <property type="entry name" value="KorB DNA-binding domain-like"/>
    <property type="match status" value="1"/>
</dbReference>
<feature type="compositionally biased region" description="Basic and acidic residues" evidence="2">
    <location>
        <begin position="300"/>
        <end position="313"/>
    </location>
</feature>
<feature type="domain" description="ParB-like N-terminal" evidence="3">
    <location>
        <begin position="93"/>
        <end position="184"/>
    </location>
</feature>
<dbReference type="PANTHER" id="PTHR33375:SF1">
    <property type="entry name" value="CHROMOSOME-PARTITIONING PROTEIN PARB-RELATED"/>
    <property type="match status" value="1"/>
</dbReference>
<evidence type="ECO:0000256" key="2">
    <source>
        <dbReference type="SAM" id="MobiDB-lite"/>
    </source>
</evidence>
<dbReference type="InterPro" id="IPR011111">
    <property type="entry name" value="Plasmid_RepB"/>
</dbReference>
<protein>
    <submittedName>
        <fullName evidence="4">Plasmid partitioning protein RepB</fullName>
    </submittedName>
</protein>
<dbReference type="Pfam" id="PF02195">
    <property type="entry name" value="ParB_N"/>
    <property type="match status" value="1"/>
</dbReference>
<dbReference type="SUPFAM" id="SSF110849">
    <property type="entry name" value="ParB/Sulfiredoxin"/>
    <property type="match status" value="1"/>
</dbReference>
<evidence type="ECO:0000259" key="3">
    <source>
        <dbReference type="SMART" id="SM00470"/>
    </source>
</evidence>
<name>A0A5B2TEI8_9PROT</name>
<dbReference type="PANTHER" id="PTHR33375">
    <property type="entry name" value="CHROMOSOME-PARTITIONING PROTEIN PARB-RELATED"/>
    <property type="match status" value="1"/>
</dbReference>
<dbReference type="GO" id="GO:0007059">
    <property type="term" value="P:chromosome segregation"/>
    <property type="evidence" value="ECO:0007669"/>
    <property type="project" value="TreeGrafter"/>
</dbReference>
<evidence type="ECO:0000313" key="4">
    <source>
        <dbReference type="EMBL" id="KAA2212922.1"/>
    </source>
</evidence>
<dbReference type="InterPro" id="IPR004437">
    <property type="entry name" value="ParB/RepB/Spo0J"/>
</dbReference>
<dbReference type="InterPro" id="IPR036086">
    <property type="entry name" value="ParB/Sulfiredoxin_sf"/>
</dbReference>
<proteinExistence type="inferred from homology"/>
<accession>A0A5B2TEI8</accession>
<dbReference type="Gene3D" id="1.10.10.2830">
    <property type="match status" value="1"/>
</dbReference>
<dbReference type="AlphaFoldDB" id="A0A5B2TEI8"/>
<dbReference type="InterPro" id="IPR003115">
    <property type="entry name" value="ParB_N"/>
</dbReference>
<sequence length="384" mass="41807">MPGCREWRGRTIDPCRLGEGMMARKNLLAGLTGAKLTAVNPDAPLSQPARPGGLPYAGRGAVGAVTRSIDDLASRANAARELEARLTSGQVIVELDPGIVDASFVADRMAQDDEDYRALRDSIAQSGQGSPILVRPHPTAPGRFQVAFGHRRLRAAAELLKPVRAVVRQLSDRDLILAQGQENSARANLSFIERARFAHRLEEGGYDRETIMLALSADKTTVSRLITVIERIPAAIIDAIGPAPGTGRDRWVELASAFHQGGAPGELDALLGQPDFRAVESDERFRQVLDRFSQPPKAPGAEKDGLRREREPARSWAHSTGAEILKIASTGRATVLTIDKRSAPGFDAFLLDQMETLYSKYLAEQARAVRADKRTRLSMPREKA</sequence>
<dbReference type="EMBL" id="VUKA01000005">
    <property type="protein sequence ID" value="KAA2212922.1"/>
    <property type="molecule type" value="Genomic_DNA"/>
</dbReference>
<organism evidence="4 5">
    <name type="scientific">Teichococcus oryzae</name>
    <dbReference type="NCBI Taxonomy" id="1608942"/>
    <lineage>
        <taxon>Bacteria</taxon>
        <taxon>Pseudomonadati</taxon>
        <taxon>Pseudomonadota</taxon>
        <taxon>Alphaproteobacteria</taxon>
        <taxon>Acetobacterales</taxon>
        <taxon>Roseomonadaceae</taxon>
        <taxon>Roseomonas</taxon>
    </lineage>
</organism>
<dbReference type="CDD" id="cd16405">
    <property type="entry name" value="RepB_like_N"/>
    <property type="match status" value="1"/>
</dbReference>
<dbReference type="NCBIfam" id="TIGR03454">
    <property type="entry name" value="partition_RepB"/>
    <property type="match status" value="1"/>
</dbReference>
<dbReference type="Pfam" id="PF07506">
    <property type="entry name" value="RepB"/>
    <property type="match status" value="1"/>
</dbReference>
<dbReference type="Proteomes" id="UP000322110">
    <property type="component" value="Unassembled WGS sequence"/>
</dbReference>
<dbReference type="GO" id="GO:0005694">
    <property type="term" value="C:chromosome"/>
    <property type="evidence" value="ECO:0007669"/>
    <property type="project" value="TreeGrafter"/>
</dbReference>
<dbReference type="NCBIfam" id="TIGR00180">
    <property type="entry name" value="parB_part"/>
    <property type="match status" value="1"/>
</dbReference>
<gene>
    <name evidence="4" type="primary">repB</name>
    <name evidence="4" type="ORF">F0Q34_12410</name>
</gene>
<feature type="region of interest" description="Disordered" evidence="2">
    <location>
        <begin position="291"/>
        <end position="315"/>
    </location>
</feature>
<evidence type="ECO:0000313" key="5">
    <source>
        <dbReference type="Proteomes" id="UP000322110"/>
    </source>
</evidence>